<evidence type="ECO:0000313" key="2">
    <source>
        <dbReference type="Proteomes" id="UP000265703"/>
    </source>
</evidence>
<name>A0A397T042_9GLOM</name>
<gene>
    <name evidence="1" type="ORF">C1645_821866</name>
</gene>
<protein>
    <submittedName>
        <fullName evidence="1">Uncharacterized protein</fullName>
    </submittedName>
</protein>
<comment type="caution">
    <text evidence="1">The sequence shown here is derived from an EMBL/GenBank/DDBJ whole genome shotgun (WGS) entry which is preliminary data.</text>
</comment>
<accession>A0A397T042</accession>
<sequence>MDENLFCDQLSFNVATHPYNFSTTQYQASSQGNVMNFSNTSTTFDAANQVMTHNMASVLSYLKFFHFSSNDKNFYQIICKNVDSASFDDNYPYNHGFFFQHDPVSIYYVTCRLLPDYLVEYILNNVMDFDGIDLNCKVFLSVHQRLNLEQSLRQKIFDIMHSLHCANLTTQPGLTTDIQTYNNRLPNNVHQDAIGLDHPQQIVDSNNFTYQNYQNDSETSFI</sequence>
<keyword evidence="2" id="KW-1185">Reference proteome</keyword>
<organism evidence="1 2">
    <name type="scientific">Glomus cerebriforme</name>
    <dbReference type="NCBI Taxonomy" id="658196"/>
    <lineage>
        <taxon>Eukaryota</taxon>
        <taxon>Fungi</taxon>
        <taxon>Fungi incertae sedis</taxon>
        <taxon>Mucoromycota</taxon>
        <taxon>Glomeromycotina</taxon>
        <taxon>Glomeromycetes</taxon>
        <taxon>Glomerales</taxon>
        <taxon>Glomeraceae</taxon>
        <taxon>Glomus</taxon>
    </lineage>
</organism>
<proteinExistence type="predicted"/>
<dbReference type="EMBL" id="QKYT01000149">
    <property type="protein sequence ID" value="RIA91553.1"/>
    <property type="molecule type" value="Genomic_DNA"/>
</dbReference>
<reference evidence="1 2" key="1">
    <citation type="submission" date="2018-06" db="EMBL/GenBank/DDBJ databases">
        <title>Comparative genomics reveals the genomic features of Rhizophagus irregularis, R. cerebriforme, R. diaphanum and Gigaspora rosea, and their symbiotic lifestyle signature.</title>
        <authorList>
            <person name="Morin E."/>
            <person name="San Clemente H."/>
            <person name="Chen E.C.H."/>
            <person name="De La Providencia I."/>
            <person name="Hainaut M."/>
            <person name="Kuo A."/>
            <person name="Kohler A."/>
            <person name="Murat C."/>
            <person name="Tang N."/>
            <person name="Roy S."/>
            <person name="Loubradou J."/>
            <person name="Henrissat B."/>
            <person name="Grigoriev I.V."/>
            <person name="Corradi N."/>
            <person name="Roux C."/>
            <person name="Martin F.M."/>
        </authorList>
    </citation>
    <scope>NUCLEOTIDE SEQUENCE [LARGE SCALE GENOMIC DNA]</scope>
    <source>
        <strain evidence="1 2">DAOM 227022</strain>
    </source>
</reference>
<dbReference type="Proteomes" id="UP000265703">
    <property type="component" value="Unassembled WGS sequence"/>
</dbReference>
<dbReference type="AlphaFoldDB" id="A0A397T042"/>
<evidence type="ECO:0000313" key="1">
    <source>
        <dbReference type="EMBL" id="RIA91553.1"/>
    </source>
</evidence>
<dbReference type="OrthoDB" id="2306663at2759"/>